<dbReference type="EMBL" id="MU394291">
    <property type="protein sequence ID" value="KAI6090342.1"/>
    <property type="molecule type" value="Genomic_DNA"/>
</dbReference>
<sequence length="1401" mass="158391">MSGENYTINQTNNIGMVKGVHNGDDIFYLGTKSDLSLKHAALETHKKVKVEWEISETCGWLLQQSDFQSWENMEAGHSFLWLYGRPGCGKSTLMSRTIERIYENQLTALGPDAIHLLYFYVGYGDDKDANMLYRNMLITLWEQAVKAADQLPIDIFGSHSPPEKIEKELMELLTLSRRDVYIVVDGLDQLPKNSQYQLLIWLDALSRKLKEEKNSRISVAISSRDSDGIDQLRAYKLFPIEVTTDSNKLDIEEYLEKNLRSAFLQKRPSLRKQVLDELNKNADGMFLWVSLQVLDICTMEMESQVLNALERLIPPENMQKMYREYAEGFEYSRESIQKQITQRTMALLAHGTGSMSKDIILVALALDTSGQVNRTLYEDLTKDPSVVVRFCNHLVRFDENLGVFQFCHGTVFEFFKGYKQATYNYRIAKLCLSHLHSLKLPRQPPDATWYSPGSLEPILQKYPFLPFISSKWAASIKRSLELDVKTGLQESHSDILNLLEMLFEEEANLRLAFQIHLISLGKDLPAGVCHEHIVSYFGLFKLFDILRERNWFDSEKVDDHELRPIHWAVRNEIDFDDAVLTMEKLLEFGVDINVQDKSGRTPLYYAAYYGNWAVAQVLVGNNAELNLVNKKGESALVAACRKHHEKIVLDLIAAKADVKIRSSFGTALQTISLIGCCTCAEAILQCNGKSRIIESNGPLGTSLHAAAFHGHSILIKLLCSKQMNFHITHGTYGSAITAASTGWHTGLDPAPFLEIIKELIKRGVKVNDQSGMVGPALVAAAYQGCPELVRLLLENGAKVRKAKGPMGTAYEAAHNRGNEKIKKILLESDAKAADYGRLITSETQDRQQIQQKIFTATVVASSMGTIDSLISRFEKFFENEIEKGDTAFLRKSAKLGRDCLQDMVKLATQSRNNPDTFTRGRHSGVRSRLRDLMSYLCCVNAVWSIVQTVSKARPAGGIFLPMHQETYTFDKDSLNEHIPQVIDRLTQAAVKILESAISNEDKNRKESLKGDSDRAVTKPIANSWIEALNNLISFPGFGESMLDIVLQRRANEFRGHMTNPDLSPEERNKKAEALAQVGIELILVAVERGHEFRRLFFVLSRLWIRAVDDAQDLGPEGLSLINTVIHIFFERFSRATMVRDRINLEVCAQAGIELMKAAALSRRLVILDKFSEEWETQWELAFRRNMEYTMQGVIEQRWKEYQECLKDGKHDEALGLSLTSMAVLRTAIKHRSYQTASAVQRFIELGFSSTAAALSKARLEQIRVQDLGVIFDSLSSLYATAEETQTNRLCIMTTSILDILGNISDDKHLELSRVVNQRIEEDDRIISPPEREKKLVQVSRIILHFLEAALGNEEKNTTILLALKEVALGNLARAYPNFVKKDELSGYRVAARYLKSAGQLL</sequence>
<evidence type="ECO:0000313" key="1">
    <source>
        <dbReference type="EMBL" id="KAI6090342.1"/>
    </source>
</evidence>
<gene>
    <name evidence="1" type="ORF">F4821DRAFT_275059</name>
</gene>
<name>A0ACC0DCP8_9PEZI</name>
<reference evidence="1 2" key="1">
    <citation type="journal article" date="2022" name="New Phytol.">
        <title>Ecological generalism drives hyperdiversity of secondary metabolite gene clusters in xylarialean endophytes.</title>
        <authorList>
            <person name="Franco M.E.E."/>
            <person name="Wisecaver J.H."/>
            <person name="Arnold A.E."/>
            <person name="Ju Y.M."/>
            <person name="Slot J.C."/>
            <person name="Ahrendt S."/>
            <person name="Moore L.P."/>
            <person name="Eastman K.E."/>
            <person name="Scott K."/>
            <person name="Konkel Z."/>
            <person name="Mondo S.J."/>
            <person name="Kuo A."/>
            <person name="Hayes R.D."/>
            <person name="Haridas S."/>
            <person name="Andreopoulos B."/>
            <person name="Riley R."/>
            <person name="LaButti K."/>
            <person name="Pangilinan J."/>
            <person name="Lipzen A."/>
            <person name="Amirebrahimi M."/>
            <person name="Yan J."/>
            <person name="Adam C."/>
            <person name="Keymanesh K."/>
            <person name="Ng V."/>
            <person name="Louie K."/>
            <person name="Northen T."/>
            <person name="Drula E."/>
            <person name="Henrissat B."/>
            <person name="Hsieh H.M."/>
            <person name="Youens-Clark K."/>
            <person name="Lutzoni F."/>
            <person name="Miadlikowska J."/>
            <person name="Eastwood D.C."/>
            <person name="Hamelin R.C."/>
            <person name="Grigoriev I.V."/>
            <person name="U'Ren J.M."/>
        </authorList>
    </citation>
    <scope>NUCLEOTIDE SEQUENCE [LARGE SCALE GENOMIC DNA]</scope>
    <source>
        <strain evidence="1 2">ER1909</strain>
    </source>
</reference>
<accession>A0ACC0DCP8</accession>
<dbReference type="Proteomes" id="UP001497680">
    <property type="component" value="Unassembled WGS sequence"/>
</dbReference>
<organism evidence="1 2">
    <name type="scientific">Hypoxylon rubiginosum</name>
    <dbReference type="NCBI Taxonomy" id="110542"/>
    <lineage>
        <taxon>Eukaryota</taxon>
        <taxon>Fungi</taxon>
        <taxon>Dikarya</taxon>
        <taxon>Ascomycota</taxon>
        <taxon>Pezizomycotina</taxon>
        <taxon>Sordariomycetes</taxon>
        <taxon>Xylariomycetidae</taxon>
        <taxon>Xylariales</taxon>
        <taxon>Hypoxylaceae</taxon>
        <taxon>Hypoxylon</taxon>
    </lineage>
</organism>
<proteinExistence type="predicted"/>
<evidence type="ECO:0000313" key="2">
    <source>
        <dbReference type="Proteomes" id="UP001497680"/>
    </source>
</evidence>
<keyword evidence="2" id="KW-1185">Reference proteome</keyword>
<protein>
    <submittedName>
        <fullName evidence="1">Uncharacterized protein</fullName>
    </submittedName>
</protein>
<comment type="caution">
    <text evidence="1">The sequence shown here is derived from an EMBL/GenBank/DDBJ whole genome shotgun (WGS) entry which is preliminary data.</text>
</comment>